<evidence type="ECO:0000256" key="2">
    <source>
        <dbReference type="ARBA" id="ARBA00022692"/>
    </source>
</evidence>
<dbReference type="SFLD" id="SFLDS00003">
    <property type="entry name" value="Haloacid_Dehalogenase"/>
    <property type="match status" value="1"/>
</dbReference>
<dbReference type="SUPFAM" id="SSF81665">
    <property type="entry name" value="Calcium ATPase, transmembrane domain M"/>
    <property type="match status" value="1"/>
</dbReference>
<dbReference type="PRINTS" id="PR00119">
    <property type="entry name" value="CATATPASE"/>
</dbReference>
<dbReference type="InterPro" id="IPR008250">
    <property type="entry name" value="ATPase_P-typ_transduc_dom_A_sf"/>
</dbReference>
<keyword evidence="11" id="KW-1185">Reference proteome</keyword>
<evidence type="ECO:0000256" key="6">
    <source>
        <dbReference type="ARBA" id="ARBA00022989"/>
    </source>
</evidence>
<feature type="transmembrane region" description="Helical" evidence="8">
    <location>
        <begin position="685"/>
        <end position="706"/>
    </location>
</feature>
<evidence type="ECO:0000256" key="7">
    <source>
        <dbReference type="ARBA" id="ARBA00023136"/>
    </source>
</evidence>
<comment type="caution">
    <text evidence="10">The sequence shown here is derived from an EMBL/GenBank/DDBJ whole genome shotgun (WGS) entry which is preliminary data.</text>
</comment>
<evidence type="ECO:0000313" key="11">
    <source>
        <dbReference type="Proteomes" id="UP000537825"/>
    </source>
</evidence>
<dbReference type="Pfam" id="PF00689">
    <property type="entry name" value="Cation_ATPase_C"/>
    <property type="match status" value="1"/>
</dbReference>
<protein>
    <submittedName>
        <fullName evidence="10">HAD-IC family P-type ATPase</fullName>
    </submittedName>
</protein>
<dbReference type="EMBL" id="JAAAPK010000009">
    <property type="protein sequence ID" value="NBC43965.1"/>
    <property type="molecule type" value="Genomic_DNA"/>
</dbReference>
<dbReference type="NCBIfam" id="TIGR01494">
    <property type="entry name" value="ATPase_P-type"/>
    <property type="match status" value="2"/>
</dbReference>
<feature type="transmembrane region" description="Helical" evidence="8">
    <location>
        <begin position="783"/>
        <end position="802"/>
    </location>
</feature>
<gene>
    <name evidence="10" type="ORF">GTZ93_29575</name>
</gene>
<dbReference type="SUPFAM" id="SSF81653">
    <property type="entry name" value="Calcium ATPase, transduction domain A"/>
    <property type="match status" value="1"/>
</dbReference>
<dbReference type="RefSeq" id="WP_161663147.1">
    <property type="nucleotide sequence ID" value="NZ_JAAAPK010000009.1"/>
</dbReference>
<evidence type="ECO:0000313" key="10">
    <source>
        <dbReference type="EMBL" id="NBC43965.1"/>
    </source>
</evidence>
<dbReference type="InterPro" id="IPR023298">
    <property type="entry name" value="ATPase_P-typ_TM_dom_sf"/>
</dbReference>
<keyword evidence="4" id="KW-0067">ATP-binding</keyword>
<name>A0A7X5BU43_9BACT</name>
<dbReference type="Gene3D" id="1.20.1110.10">
    <property type="entry name" value="Calcium-transporting ATPase, transmembrane domain"/>
    <property type="match status" value="3"/>
</dbReference>
<dbReference type="GO" id="GO:0005524">
    <property type="term" value="F:ATP binding"/>
    <property type="evidence" value="ECO:0007669"/>
    <property type="project" value="UniProtKB-KW"/>
</dbReference>
<dbReference type="Gene3D" id="2.70.150.10">
    <property type="entry name" value="Calcium-transporting ATPase, cytoplasmic transduction domain A"/>
    <property type="match status" value="1"/>
</dbReference>
<dbReference type="Pfam" id="PF00702">
    <property type="entry name" value="Hydrolase"/>
    <property type="match status" value="1"/>
</dbReference>
<evidence type="ECO:0000256" key="5">
    <source>
        <dbReference type="ARBA" id="ARBA00022967"/>
    </source>
</evidence>
<proteinExistence type="predicted"/>
<evidence type="ECO:0000256" key="3">
    <source>
        <dbReference type="ARBA" id="ARBA00022741"/>
    </source>
</evidence>
<dbReference type="AlphaFoldDB" id="A0A7X5BU43"/>
<dbReference type="InterPro" id="IPR059000">
    <property type="entry name" value="ATPase_P-type_domA"/>
</dbReference>
<dbReference type="SFLD" id="SFLDF00027">
    <property type="entry name" value="p-type_atpase"/>
    <property type="match status" value="1"/>
</dbReference>
<dbReference type="InterPro" id="IPR036412">
    <property type="entry name" value="HAD-like_sf"/>
</dbReference>
<dbReference type="SUPFAM" id="SSF56784">
    <property type="entry name" value="HAD-like"/>
    <property type="match status" value="1"/>
</dbReference>
<feature type="transmembrane region" description="Helical" evidence="8">
    <location>
        <begin position="240"/>
        <end position="260"/>
    </location>
</feature>
<reference evidence="10 11" key="1">
    <citation type="submission" date="2020-01" db="EMBL/GenBank/DDBJ databases">
        <title>The draft genome sequence of Corallococcus exiguus DSM 14696.</title>
        <authorList>
            <person name="Zhang X."/>
            <person name="Zhu H."/>
        </authorList>
    </citation>
    <scope>NUCLEOTIDE SEQUENCE [LARGE SCALE GENOMIC DNA]</scope>
    <source>
        <strain evidence="10 11">DSM 14696</strain>
    </source>
</reference>
<keyword evidence="6 8" id="KW-1133">Transmembrane helix</keyword>
<dbReference type="InterPro" id="IPR004014">
    <property type="entry name" value="ATPase_P-typ_cation-transptr_N"/>
</dbReference>
<evidence type="ECO:0000259" key="9">
    <source>
        <dbReference type="SMART" id="SM00831"/>
    </source>
</evidence>
<keyword evidence="7 8" id="KW-0472">Membrane</keyword>
<dbReference type="InterPro" id="IPR044492">
    <property type="entry name" value="P_typ_ATPase_HD_dom"/>
</dbReference>
<dbReference type="GO" id="GO:0016020">
    <property type="term" value="C:membrane"/>
    <property type="evidence" value="ECO:0007669"/>
    <property type="project" value="UniProtKB-SubCell"/>
</dbReference>
<dbReference type="Proteomes" id="UP000537825">
    <property type="component" value="Unassembled WGS sequence"/>
</dbReference>
<dbReference type="InterPro" id="IPR006068">
    <property type="entry name" value="ATPase_P-typ_cation-transptr_C"/>
</dbReference>
<dbReference type="Pfam" id="PF00690">
    <property type="entry name" value="Cation_ATPase_N"/>
    <property type="match status" value="1"/>
</dbReference>
<dbReference type="PANTHER" id="PTHR42861">
    <property type="entry name" value="CALCIUM-TRANSPORTING ATPASE"/>
    <property type="match status" value="1"/>
</dbReference>
<dbReference type="InterPro" id="IPR018303">
    <property type="entry name" value="ATPase_P-typ_P_site"/>
</dbReference>
<feature type="transmembrane region" description="Helical" evidence="8">
    <location>
        <begin position="77"/>
        <end position="96"/>
    </location>
</feature>
<accession>A0A7X5BU43</accession>
<feature type="transmembrane region" description="Helical" evidence="8">
    <location>
        <begin position="752"/>
        <end position="777"/>
    </location>
</feature>
<organism evidence="10 11">
    <name type="scientific">Corallococcus exiguus</name>
    <dbReference type="NCBI Taxonomy" id="83462"/>
    <lineage>
        <taxon>Bacteria</taxon>
        <taxon>Pseudomonadati</taxon>
        <taxon>Myxococcota</taxon>
        <taxon>Myxococcia</taxon>
        <taxon>Myxococcales</taxon>
        <taxon>Cystobacterineae</taxon>
        <taxon>Myxococcaceae</taxon>
        <taxon>Corallococcus</taxon>
    </lineage>
</organism>
<feature type="transmembrane region" description="Helical" evidence="8">
    <location>
        <begin position="612"/>
        <end position="632"/>
    </location>
</feature>
<dbReference type="PROSITE" id="PS00154">
    <property type="entry name" value="ATPASE_E1_E2"/>
    <property type="match status" value="1"/>
</dbReference>
<sequence>MSAANGAAAVAVAPAPRLGLEQREAEARLGQHGPNTLTREQPRSAWLFLGRQFRSGMVWLLLGACGVAALLGEGADAVAIATIVVLNALVGFLQEYRADRAVLALRALTAPSARVLRDGVSAVIPASQVVPGDALVLEAGDVVAADARLLSAHALLTLEAALTGESTPVDKQVGALPDSTPLAERKDRVFMGTSVAAGTAVVEVTATGMATELGRIAHLVHTAQEPQTPLQQRLEGVTRMLLVLCVAVGALVAGLGLARGQAGVELLLSAVALAVAAVPEGLPTVVTLALAVGVQRMVKGHVLVRRMQAVEALGSATVICTDKTGTLTQGIMEVRELWPPEAAPRVLEVAAGCCDAELGQGQGTGAGDPTELALLAAARVRGIERADLERDRPRVAEQPFDSERRRMSVLRSDGVLYLKGALEALLPLCREVPPGVKEAQASLAGRALRVLAVAEGRGPEEQGLTLLGLVGLADPPRPEAVEAVRAARDAGVRTVMITGDHPATALAIAKELGLLREGESPEGIVHARATAEQKLHIVRGWKARGEVVAMTGDGVNDAPALREAHIGIAMGRTGAEVTREASDLILTDDNFASIVAAVREGRGIYENIRKTLVYLLAGNAGELVLMLCASLLGLPLPLLPLHLLWVNLVTDGLPALALVMDPVSPDVMRHPPRRPEAPMLGRPEWGAVLATGLLDAAVTLGTFLWSLQRLPVEEARTLTFTVLVCCQVLRAFAARSVDLLHWEVGAFDNRPLLAVAALTLALQAALPEVPALAAFFSLVPLDVAHLALALGLGFIPVSVLELRKLLLRGMARARARAPRGG</sequence>
<evidence type="ECO:0000256" key="1">
    <source>
        <dbReference type="ARBA" id="ARBA00004141"/>
    </source>
</evidence>
<comment type="subcellular location">
    <subcellularLocation>
        <location evidence="1">Membrane</location>
        <topology evidence="1">Multi-pass membrane protein</topology>
    </subcellularLocation>
</comment>
<dbReference type="GO" id="GO:0016887">
    <property type="term" value="F:ATP hydrolysis activity"/>
    <property type="evidence" value="ECO:0007669"/>
    <property type="project" value="InterPro"/>
</dbReference>
<evidence type="ECO:0000256" key="4">
    <source>
        <dbReference type="ARBA" id="ARBA00022840"/>
    </source>
</evidence>
<dbReference type="InterPro" id="IPR023214">
    <property type="entry name" value="HAD_sf"/>
</dbReference>
<keyword evidence="3" id="KW-0547">Nucleotide-binding</keyword>
<evidence type="ECO:0000256" key="8">
    <source>
        <dbReference type="SAM" id="Phobius"/>
    </source>
</evidence>
<dbReference type="SMART" id="SM00831">
    <property type="entry name" value="Cation_ATPase_N"/>
    <property type="match status" value="1"/>
</dbReference>
<dbReference type="Pfam" id="PF00122">
    <property type="entry name" value="E1-E2_ATPase"/>
    <property type="match status" value="1"/>
</dbReference>
<dbReference type="Gene3D" id="3.40.1110.10">
    <property type="entry name" value="Calcium-transporting ATPase, cytoplasmic domain N"/>
    <property type="match status" value="1"/>
</dbReference>
<dbReference type="Gene3D" id="3.40.50.1000">
    <property type="entry name" value="HAD superfamily/HAD-like"/>
    <property type="match status" value="1"/>
</dbReference>
<feature type="domain" description="Cation-transporting P-type ATPase N-terminal" evidence="9">
    <location>
        <begin position="8"/>
        <end position="73"/>
    </location>
</feature>
<feature type="transmembrane region" description="Helical" evidence="8">
    <location>
        <begin position="266"/>
        <end position="292"/>
    </location>
</feature>
<dbReference type="InterPro" id="IPR001757">
    <property type="entry name" value="P_typ_ATPase"/>
</dbReference>
<dbReference type="InterPro" id="IPR023299">
    <property type="entry name" value="ATPase_P-typ_cyto_dom_N"/>
</dbReference>
<keyword evidence="5" id="KW-1278">Translocase</keyword>
<keyword evidence="2 8" id="KW-0812">Transmembrane</keyword>
<dbReference type="SFLD" id="SFLDG00002">
    <property type="entry name" value="C1.7:_P-type_atpase_like"/>
    <property type="match status" value="1"/>
</dbReference>
<feature type="transmembrane region" description="Helical" evidence="8">
    <location>
        <begin position="53"/>
        <end position="71"/>
    </location>
</feature>